<dbReference type="OrthoDB" id="498204at2759"/>
<dbReference type="Gene3D" id="3.30.9.10">
    <property type="entry name" value="D-Amino Acid Oxidase, subunit A, domain 2"/>
    <property type="match status" value="1"/>
</dbReference>
<comment type="caution">
    <text evidence="4">The sequence shown here is derived from an EMBL/GenBank/DDBJ whole genome shotgun (WGS) entry which is preliminary data.</text>
</comment>
<sequence length="492" mass="53482">MFARLTVAASLSLLFKFAIGIVIPPSSDEIVCDCCELFHPTPPRIALRSHNSRHPVMATENKLNIVIIGQIGGGIIGCTTAYFLSHHPSYSPSTHCITLLEATDIASAASGKAGGLLALWAYPNCLVPLSFRLHAELAERHDGARRWGYRHVKCGSISATVSHEKLASFINKSPSSSTPSTSEIGDTKDWEKLPKQNEDAARLLEEAGIPGDLDWIDPETLEGYSEMGGPGTTETAQVHPLQFTTAIAELAKEKGVDIRTGALVTQLRTSKTRVEKIEYTDRKTGENHTIEDFTDVVVCAGPWTGKLLPKTKVEGLRAHSVVFEANVTPYAVFTDIALPSGYVPPHRAKKGEKRKHRGSVDPEIYARPNNEVYACGEPDSTIPLPETADLVQTDPSQCDDLVSYISTISPTLRAAPVKARQACYLPRHMRFGDERGPLVGPTSVKGLWIAAGHTCWGIQNGPATGYLMAEWILEGKAKSANISKLDPRTFKI</sequence>
<evidence type="ECO:0000313" key="4">
    <source>
        <dbReference type="EMBL" id="PKS08003.1"/>
    </source>
</evidence>
<dbReference type="SUPFAM" id="SSF51905">
    <property type="entry name" value="FAD/NAD(P)-binding domain"/>
    <property type="match status" value="1"/>
</dbReference>
<protein>
    <recommendedName>
        <fullName evidence="3">FAD dependent oxidoreductase domain-containing protein</fullName>
    </recommendedName>
</protein>
<keyword evidence="2" id="KW-0732">Signal</keyword>
<dbReference type="PANTHER" id="PTHR13847">
    <property type="entry name" value="SARCOSINE DEHYDROGENASE-RELATED"/>
    <property type="match status" value="1"/>
</dbReference>
<dbReference type="PANTHER" id="PTHR13847:SF150">
    <property type="entry name" value="OXIDOREDUCTASE TDA3-RELATED"/>
    <property type="match status" value="1"/>
</dbReference>
<dbReference type="Pfam" id="PF01266">
    <property type="entry name" value="DAO"/>
    <property type="match status" value="1"/>
</dbReference>
<dbReference type="GO" id="GO:0042147">
    <property type="term" value="P:retrograde transport, endosome to Golgi"/>
    <property type="evidence" value="ECO:0007669"/>
    <property type="project" value="TreeGrafter"/>
</dbReference>
<dbReference type="InParanoid" id="A0A2N3N6C5"/>
<evidence type="ECO:0000259" key="3">
    <source>
        <dbReference type="Pfam" id="PF01266"/>
    </source>
</evidence>
<organism evidence="4 5">
    <name type="scientific">Lomentospora prolificans</name>
    <dbReference type="NCBI Taxonomy" id="41688"/>
    <lineage>
        <taxon>Eukaryota</taxon>
        <taxon>Fungi</taxon>
        <taxon>Dikarya</taxon>
        <taxon>Ascomycota</taxon>
        <taxon>Pezizomycotina</taxon>
        <taxon>Sordariomycetes</taxon>
        <taxon>Hypocreomycetidae</taxon>
        <taxon>Microascales</taxon>
        <taxon>Microascaceae</taxon>
        <taxon>Lomentospora</taxon>
    </lineage>
</organism>
<dbReference type="InterPro" id="IPR006076">
    <property type="entry name" value="FAD-dep_OxRdtase"/>
</dbReference>
<feature type="chain" id="PRO_5014865519" description="FAD dependent oxidoreductase domain-containing protein" evidence="2">
    <location>
        <begin position="21"/>
        <end position="492"/>
    </location>
</feature>
<dbReference type="GO" id="GO:0005829">
    <property type="term" value="C:cytosol"/>
    <property type="evidence" value="ECO:0007669"/>
    <property type="project" value="GOC"/>
</dbReference>
<feature type="signal peptide" evidence="2">
    <location>
        <begin position="1"/>
        <end position="20"/>
    </location>
</feature>
<gene>
    <name evidence="4" type="ORF">jhhlp_006615</name>
</gene>
<dbReference type="VEuPathDB" id="FungiDB:jhhlp_006615"/>
<evidence type="ECO:0000256" key="2">
    <source>
        <dbReference type="SAM" id="SignalP"/>
    </source>
</evidence>
<dbReference type="AlphaFoldDB" id="A0A2N3N6C5"/>
<evidence type="ECO:0000313" key="5">
    <source>
        <dbReference type="Proteomes" id="UP000233524"/>
    </source>
</evidence>
<feature type="domain" description="FAD dependent oxidoreductase" evidence="3">
    <location>
        <begin position="71"/>
        <end position="471"/>
    </location>
</feature>
<dbReference type="GO" id="GO:0005770">
    <property type="term" value="C:late endosome"/>
    <property type="evidence" value="ECO:0007669"/>
    <property type="project" value="TreeGrafter"/>
</dbReference>
<dbReference type="InterPro" id="IPR036188">
    <property type="entry name" value="FAD/NAD-bd_sf"/>
</dbReference>
<reference evidence="4 5" key="1">
    <citation type="journal article" date="2017" name="G3 (Bethesda)">
        <title>First Draft Genome Sequence of the Pathogenic Fungus Lomentospora prolificans (Formerly Scedosporium prolificans).</title>
        <authorList>
            <person name="Luo R."/>
            <person name="Zimin A."/>
            <person name="Workman R."/>
            <person name="Fan Y."/>
            <person name="Pertea G."/>
            <person name="Grossman N."/>
            <person name="Wear M.P."/>
            <person name="Jia B."/>
            <person name="Miller H."/>
            <person name="Casadevall A."/>
            <person name="Timp W."/>
            <person name="Zhang S.X."/>
            <person name="Salzberg S.L."/>
        </authorList>
    </citation>
    <scope>NUCLEOTIDE SEQUENCE [LARGE SCALE GENOMIC DNA]</scope>
    <source>
        <strain evidence="4 5">JHH-5317</strain>
    </source>
</reference>
<name>A0A2N3N6C5_9PEZI</name>
<dbReference type="FunCoup" id="A0A2N3N6C5">
    <property type="interactions" value="86"/>
</dbReference>
<dbReference type="Gene3D" id="3.50.50.60">
    <property type="entry name" value="FAD/NAD(P)-binding domain"/>
    <property type="match status" value="2"/>
</dbReference>
<dbReference type="EMBL" id="NLAX01000701">
    <property type="protein sequence ID" value="PKS08003.1"/>
    <property type="molecule type" value="Genomic_DNA"/>
</dbReference>
<accession>A0A2N3N6C5</accession>
<evidence type="ECO:0000256" key="1">
    <source>
        <dbReference type="SAM" id="MobiDB-lite"/>
    </source>
</evidence>
<proteinExistence type="predicted"/>
<feature type="region of interest" description="Disordered" evidence="1">
    <location>
        <begin position="170"/>
        <end position="189"/>
    </location>
</feature>
<keyword evidence="5" id="KW-1185">Reference proteome</keyword>
<feature type="compositionally biased region" description="Low complexity" evidence="1">
    <location>
        <begin position="173"/>
        <end position="182"/>
    </location>
</feature>
<dbReference type="Proteomes" id="UP000233524">
    <property type="component" value="Unassembled WGS sequence"/>
</dbReference>
<dbReference type="STRING" id="41688.A0A2N3N6C5"/>